<evidence type="ECO:0000256" key="3">
    <source>
        <dbReference type="ARBA" id="ARBA00023163"/>
    </source>
</evidence>
<comment type="caution">
    <text evidence="5">The sequence shown here is derived from an EMBL/GenBank/DDBJ whole genome shotgun (WGS) entry which is preliminary data.</text>
</comment>
<dbReference type="Pfam" id="PF17874">
    <property type="entry name" value="TPR_MalT"/>
    <property type="match status" value="1"/>
</dbReference>
<dbReference type="SUPFAM" id="SSF52540">
    <property type="entry name" value="P-loop containing nucleoside triphosphate hydrolases"/>
    <property type="match status" value="1"/>
</dbReference>
<organism evidence="5 6">
    <name type="scientific">Ktedonobacter racemifer DSM 44963</name>
    <dbReference type="NCBI Taxonomy" id="485913"/>
    <lineage>
        <taxon>Bacteria</taxon>
        <taxon>Bacillati</taxon>
        <taxon>Chloroflexota</taxon>
        <taxon>Ktedonobacteria</taxon>
        <taxon>Ktedonobacterales</taxon>
        <taxon>Ktedonobacteraceae</taxon>
        <taxon>Ktedonobacter</taxon>
    </lineage>
</organism>
<evidence type="ECO:0000313" key="5">
    <source>
        <dbReference type="EMBL" id="EFH80024.1"/>
    </source>
</evidence>
<dbReference type="GO" id="GO:0006355">
    <property type="term" value="P:regulation of DNA-templated transcription"/>
    <property type="evidence" value="ECO:0007669"/>
    <property type="project" value="InterPro"/>
</dbReference>
<dbReference type="Proteomes" id="UP000004508">
    <property type="component" value="Unassembled WGS sequence"/>
</dbReference>
<dbReference type="InterPro" id="IPR046738">
    <property type="entry name" value="DUF6788"/>
</dbReference>
<protein>
    <submittedName>
        <fullName evidence="5">ATP-dependent transcriptional regulator, MalT-like, LuxR family</fullName>
    </submittedName>
</protein>
<feature type="domain" description="HTH luxR-type" evidence="4">
    <location>
        <begin position="1104"/>
        <end position="1169"/>
    </location>
</feature>
<keyword evidence="1" id="KW-0805">Transcription regulation</keyword>
<dbReference type="PROSITE" id="PS00622">
    <property type="entry name" value="HTH_LUXR_1"/>
    <property type="match status" value="1"/>
</dbReference>
<dbReference type="InterPro" id="IPR016032">
    <property type="entry name" value="Sig_transdc_resp-reg_C-effctor"/>
</dbReference>
<dbReference type="EMBL" id="ADVG01000005">
    <property type="protein sequence ID" value="EFH80024.1"/>
    <property type="molecule type" value="Genomic_DNA"/>
</dbReference>
<dbReference type="Gene3D" id="1.25.40.10">
    <property type="entry name" value="Tetratricopeptide repeat domain"/>
    <property type="match status" value="1"/>
</dbReference>
<dbReference type="Gene3D" id="3.40.50.300">
    <property type="entry name" value="P-loop containing nucleotide triphosphate hydrolases"/>
    <property type="match status" value="1"/>
</dbReference>
<dbReference type="PANTHER" id="PTHR44688:SF16">
    <property type="entry name" value="DNA-BINDING TRANSCRIPTIONAL ACTIVATOR DEVR_DOSR"/>
    <property type="match status" value="1"/>
</dbReference>
<dbReference type="SMART" id="SM00421">
    <property type="entry name" value="HTH_LUXR"/>
    <property type="match status" value="1"/>
</dbReference>
<dbReference type="InterPro" id="IPR059106">
    <property type="entry name" value="WHD_MalT"/>
</dbReference>
<accession>D6U813</accession>
<dbReference type="InParanoid" id="D6U813"/>
<dbReference type="PANTHER" id="PTHR44688">
    <property type="entry name" value="DNA-BINDING TRANSCRIPTIONAL ACTIVATOR DEVR_DOSR"/>
    <property type="match status" value="1"/>
</dbReference>
<dbReference type="Pfam" id="PF25873">
    <property type="entry name" value="WHD_MalT"/>
    <property type="match status" value="1"/>
</dbReference>
<evidence type="ECO:0000313" key="6">
    <source>
        <dbReference type="Proteomes" id="UP000004508"/>
    </source>
</evidence>
<dbReference type="InterPro" id="IPR041617">
    <property type="entry name" value="TPR_MalT"/>
</dbReference>
<dbReference type="PRINTS" id="PR00038">
    <property type="entry name" value="HTHLUXR"/>
</dbReference>
<dbReference type="PROSITE" id="PS50043">
    <property type="entry name" value="HTH_LUXR_2"/>
    <property type="match status" value="1"/>
</dbReference>
<reference evidence="5 6" key="1">
    <citation type="journal article" date="2011" name="Stand. Genomic Sci.">
        <title>Non-contiguous finished genome sequence and contextual data of the filamentous soil bacterium Ktedonobacter racemifer type strain (SOSP1-21).</title>
        <authorList>
            <person name="Chang Y.J."/>
            <person name="Land M."/>
            <person name="Hauser L."/>
            <person name="Chertkov O."/>
            <person name="Del Rio T.G."/>
            <person name="Nolan M."/>
            <person name="Copeland A."/>
            <person name="Tice H."/>
            <person name="Cheng J.F."/>
            <person name="Lucas S."/>
            <person name="Han C."/>
            <person name="Goodwin L."/>
            <person name="Pitluck S."/>
            <person name="Ivanova N."/>
            <person name="Ovchinikova G."/>
            <person name="Pati A."/>
            <person name="Chen A."/>
            <person name="Palaniappan K."/>
            <person name="Mavromatis K."/>
            <person name="Liolios K."/>
            <person name="Brettin T."/>
            <person name="Fiebig A."/>
            <person name="Rohde M."/>
            <person name="Abt B."/>
            <person name="Goker M."/>
            <person name="Detter J.C."/>
            <person name="Woyke T."/>
            <person name="Bristow J."/>
            <person name="Eisen J.A."/>
            <person name="Markowitz V."/>
            <person name="Hugenholtz P."/>
            <person name="Kyrpides N.C."/>
            <person name="Klenk H.P."/>
            <person name="Lapidus A."/>
        </authorList>
    </citation>
    <scope>NUCLEOTIDE SEQUENCE [LARGE SCALE GENOMIC DNA]</scope>
    <source>
        <strain evidence="6">DSM 44963</strain>
    </source>
</reference>
<dbReference type="eggNOG" id="COG2909">
    <property type="taxonomic scope" value="Bacteria"/>
</dbReference>
<dbReference type="InterPro" id="IPR011990">
    <property type="entry name" value="TPR-like_helical_dom_sf"/>
</dbReference>
<evidence type="ECO:0000256" key="2">
    <source>
        <dbReference type="ARBA" id="ARBA00023125"/>
    </source>
</evidence>
<keyword evidence="6" id="KW-1185">Reference proteome</keyword>
<dbReference type="InterPro" id="IPR027417">
    <property type="entry name" value="P-loop_NTPase"/>
</dbReference>
<dbReference type="Pfam" id="PF20586">
    <property type="entry name" value="DUF6788"/>
    <property type="match status" value="1"/>
</dbReference>
<keyword evidence="3" id="KW-0804">Transcription</keyword>
<dbReference type="GO" id="GO:0003677">
    <property type="term" value="F:DNA binding"/>
    <property type="evidence" value="ECO:0007669"/>
    <property type="project" value="UniProtKB-KW"/>
</dbReference>
<dbReference type="Pfam" id="PF13191">
    <property type="entry name" value="AAA_16"/>
    <property type="match status" value="1"/>
</dbReference>
<name>D6U813_KTERA</name>
<dbReference type="AlphaFoldDB" id="D6U813"/>
<dbReference type="SUPFAM" id="SSF48452">
    <property type="entry name" value="TPR-like"/>
    <property type="match status" value="1"/>
</dbReference>
<proteinExistence type="predicted"/>
<keyword evidence="2" id="KW-0238">DNA-binding</keyword>
<dbReference type="InterPro" id="IPR000792">
    <property type="entry name" value="Tscrpt_reg_LuxR_C"/>
</dbReference>
<sequence>MCTKIGDDPQYIYPVHLIGTVWPTFFFFPLVSAVAHSLRDHSVSEERIEESIESLRRRMQTNKSLTEWIVAHPLPCWLLLWYTSWCWEELRGSWKQRRHREDLMGRAPLHALMWSGEQRLYELYTQGQLKQRFRPAEPAVWLAWLGEATSFAFHGASGSLNVYLEKRPRGGAYWYAYQTKEGRTRKRYLGQTESLSLARLEETARSLLHARQPATTTEQGMMPLSSRLAPPRLPNALVERERLLTALDEAISTPLTLLSASAGWGKTTLLSVWAHRQKTQVAWLSPDELDNSPTRFWVALIAALRRCPSLASNFGENVVAQLQSPQPPPLSSCLSVLLHELESQQAHPAPIVLILDDYQVIEESVIHQGMAFFLEHLPAHLHLILSSRVDPDLPLARLRAHGQLTEIRADELRFQEGEASQFLGKMLSPPLSEEELQRLVSRTEGWIAGLHLVALTMQKREDRTAYLETLTGSQRYLLDYVQEDILARLSPNTRDFLLHIAILSRLDAAVCQAVTAAPTKAASQQMLALLERANLFLVPLDEERRTYRLHDLFREALLSALHTSQPEMVSLLHRRAAGFYEAEGQWTEAITHALAGASFSTAARLMEQTVEQFWVRGEAATMARWVLALPDPLVREHTRLALTTALYLLHPVTYSTRELRESRHQQVRQLMARVEAALQHQANETNQEILATRAGSASRFIDLEAREASEALLHRRLRLLRAGMTLYEAIEASAYERLPALHQEMQELDQDEEVIWHMLPLFCNVVYYTFRQERAKLLPQLLDARQRVRRSGSHFAATRVIQWLALSAEEAGQLRLAYQESLAALDLIEQTASYALLKGYFKDVLAMVLYQWNRLEEARGWLRTVIQDAATWQQSDLLLSGYIRLMQVELARGDLSAVQQALQEFEQLEGYQGYHRRNWLPIMRAQWWLAQGQMKEAADWAVSIVFPEGAWERSLYDAFPVVMRVYFAELRWTEALELLERFSGGLGRSANSRITLTYLAQYMVALHYAGQNEQAHEVAERLFALTEPEGYLRVYLDEGGPMRQTLEALLTPHSQQHELAPSTRAYISKLLAVFEQERQSAGTSLAAPTPKPALSSAQQASAVFSVPGASLTQREQEVLRLLATGASNQEIAQTLVIELPTVKKHVSNLLGKLRASSRTQAISRARALSLL</sequence>
<dbReference type="Pfam" id="PF00196">
    <property type="entry name" value="GerE"/>
    <property type="match status" value="1"/>
</dbReference>
<dbReference type="SUPFAM" id="SSF46894">
    <property type="entry name" value="C-terminal effector domain of the bipartite response regulators"/>
    <property type="match status" value="1"/>
</dbReference>
<dbReference type="Gene3D" id="1.10.10.10">
    <property type="entry name" value="Winged helix-like DNA-binding domain superfamily/Winged helix DNA-binding domain"/>
    <property type="match status" value="1"/>
</dbReference>
<dbReference type="STRING" id="485913.Krac_0562"/>
<evidence type="ECO:0000259" key="4">
    <source>
        <dbReference type="PROSITE" id="PS50043"/>
    </source>
</evidence>
<evidence type="ECO:0000256" key="1">
    <source>
        <dbReference type="ARBA" id="ARBA00023015"/>
    </source>
</evidence>
<dbReference type="CDD" id="cd06170">
    <property type="entry name" value="LuxR_C_like"/>
    <property type="match status" value="1"/>
</dbReference>
<gene>
    <name evidence="5" type="ORF">Krac_0562</name>
</gene>
<dbReference type="InterPro" id="IPR036388">
    <property type="entry name" value="WH-like_DNA-bd_sf"/>
</dbReference>
<dbReference type="InterPro" id="IPR041664">
    <property type="entry name" value="AAA_16"/>
</dbReference>